<keyword evidence="5 6" id="KW-0472">Membrane</keyword>
<evidence type="ECO:0000313" key="7">
    <source>
        <dbReference type="EMBL" id="MEM4989889.1"/>
    </source>
</evidence>
<evidence type="ECO:0000256" key="2">
    <source>
        <dbReference type="ARBA" id="ARBA00022475"/>
    </source>
</evidence>
<evidence type="ECO:0000256" key="4">
    <source>
        <dbReference type="ARBA" id="ARBA00022989"/>
    </source>
</evidence>
<gene>
    <name evidence="7" type="ORF">V8G57_21050</name>
</gene>
<name>A0ABU9Q0V2_9BURK</name>
<keyword evidence="8" id="KW-1185">Reference proteome</keyword>
<dbReference type="Proteomes" id="UP001495910">
    <property type="component" value="Unassembled WGS sequence"/>
</dbReference>
<dbReference type="InterPro" id="IPR001123">
    <property type="entry name" value="LeuE-type"/>
</dbReference>
<evidence type="ECO:0000313" key="8">
    <source>
        <dbReference type="Proteomes" id="UP001495910"/>
    </source>
</evidence>
<dbReference type="Pfam" id="PF01810">
    <property type="entry name" value="LysE"/>
    <property type="match status" value="1"/>
</dbReference>
<feature type="transmembrane region" description="Helical" evidence="6">
    <location>
        <begin position="148"/>
        <end position="169"/>
    </location>
</feature>
<dbReference type="PANTHER" id="PTHR30086">
    <property type="entry name" value="ARGININE EXPORTER PROTEIN ARGO"/>
    <property type="match status" value="1"/>
</dbReference>
<dbReference type="RefSeq" id="WP_342831050.1">
    <property type="nucleotide sequence ID" value="NZ_JBANDC010000018.1"/>
</dbReference>
<evidence type="ECO:0000256" key="6">
    <source>
        <dbReference type="SAM" id="Phobius"/>
    </source>
</evidence>
<comment type="caution">
    <text evidence="7">The sequence shown here is derived from an EMBL/GenBank/DDBJ whole genome shotgun (WGS) entry which is preliminary data.</text>
</comment>
<dbReference type="EMBL" id="JBANDC010000018">
    <property type="protein sequence ID" value="MEM4989889.1"/>
    <property type="molecule type" value="Genomic_DNA"/>
</dbReference>
<reference evidence="7 8" key="1">
    <citation type="submission" date="2024-02" db="EMBL/GenBank/DDBJ databases">
        <title>Draft genome sequence of Collimonas sp. strain H4R21, an effective mineral-weathering bacterial strain isolated from the beech rhizosphere.</title>
        <authorList>
            <person name="Morin E."/>
            <person name="Uroz S."/>
            <person name="Leveau J.H.J."/>
            <person name="Kumar R."/>
            <person name="Rey M.W."/>
            <person name="Pham J."/>
        </authorList>
    </citation>
    <scope>NUCLEOTIDE SEQUENCE [LARGE SCALE GENOMIC DNA]</scope>
    <source>
        <strain evidence="7 8">H4R21</strain>
    </source>
</reference>
<feature type="transmembrane region" description="Helical" evidence="6">
    <location>
        <begin position="62"/>
        <end position="89"/>
    </location>
</feature>
<dbReference type="PANTHER" id="PTHR30086:SF20">
    <property type="entry name" value="ARGININE EXPORTER PROTEIN ARGO-RELATED"/>
    <property type="match status" value="1"/>
</dbReference>
<evidence type="ECO:0000256" key="5">
    <source>
        <dbReference type="ARBA" id="ARBA00023136"/>
    </source>
</evidence>
<protein>
    <submittedName>
        <fullName evidence="7">LysE family translocator</fullName>
    </submittedName>
</protein>
<evidence type="ECO:0000256" key="3">
    <source>
        <dbReference type="ARBA" id="ARBA00022692"/>
    </source>
</evidence>
<comment type="subcellular location">
    <subcellularLocation>
        <location evidence="1">Cell membrane</location>
        <topology evidence="1">Multi-pass membrane protein</topology>
    </subcellularLocation>
</comment>
<organism evidence="7 8">
    <name type="scientific">Collimonas rhizosphaerae</name>
    <dbReference type="NCBI Taxonomy" id="3126357"/>
    <lineage>
        <taxon>Bacteria</taxon>
        <taxon>Pseudomonadati</taxon>
        <taxon>Pseudomonadota</taxon>
        <taxon>Betaproteobacteria</taxon>
        <taxon>Burkholderiales</taxon>
        <taxon>Oxalobacteraceae</taxon>
        <taxon>Collimonas</taxon>
    </lineage>
</organism>
<keyword evidence="4 6" id="KW-1133">Transmembrane helix</keyword>
<evidence type="ECO:0000256" key="1">
    <source>
        <dbReference type="ARBA" id="ARBA00004651"/>
    </source>
</evidence>
<keyword evidence="2" id="KW-1003">Cell membrane</keyword>
<sequence length="230" mass="24157">MIELSTLLAFTLLNMSFALIPGPDVICILSNSVSRGASAGAQVCAGIACAALVHAGAATFGITAFLASVPTAFVVVKTIGAVYLCWLGWKMLRSPASVATEPSKIRRASPFAQGAVSNLLNPKVALFFLAILPQFINPSLGNPGLQAAILGLVSITSGTAVNLCTAALGGRARHWLLAKPMLFQRFQQFAGAALVSLGVKVGRLTSRRENDHFGLKSTCRDRLNMPNYGQ</sequence>
<proteinExistence type="predicted"/>
<dbReference type="PIRSF" id="PIRSF006324">
    <property type="entry name" value="LeuE"/>
    <property type="match status" value="1"/>
</dbReference>
<accession>A0ABU9Q0V2</accession>
<feature type="transmembrane region" description="Helical" evidence="6">
    <location>
        <begin position="110"/>
        <end position="136"/>
    </location>
</feature>
<keyword evidence="3 6" id="KW-0812">Transmembrane</keyword>